<comment type="similarity">
    <text evidence="1">Belongs to the synaptojanin family.</text>
</comment>
<dbReference type="PANTHER" id="PTHR11200:SF257">
    <property type="entry name" value="PHOSPHOINOSITIDE 5-PHOSPHATASE"/>
    <property type="match status" value="1"/>
</dbReference>
<dbReference type="InterPro" id="IPR036691">
    <property type="entry name" value="Endo/exonu/phosph_ase_sf"/>
</dbReference>
<organism evidence="6 7">
    <name type="scientific">Batrachochytrium salamandrivorans</name>
    <dbReference type="NCBI Taxonomy" id="1357716"/>
    <lineage>
        <taxon>Eukaryota</taxon>
        <taxon>Fungi</taxon>
        <taxon>Fungi incertae sedis</taxon>
        <taxon>Chytridiomycota</taxon>
        <taxon>Chytridiomycota incertae sedis</taxon>
        <taxon>Chytridiomycetes</taxon>
        <taxon>Rhizophydiales</taxon>
        <taxon>Rhizophydiales incertae sedis</taxon>
        <taxon>Batrachochytrium</taxon>
    </lineage>
</organism>
<evidence type="ECO:0000256" key="4">
    <source>
        <dbReference type="ARBA" id="ARBA00022801"/>
    </source>
</evidence>
<sequence length="1007" mass="113297">MATTSIFVRDHPSRTIVVRPPTNFSSICIVFSAQQTDRGLCSSVLLQPADTIDFASLRLLLATPVHGCLGTITIDNDVFIALVVEAEIVGVLEDQSIFRILKTLFFSLLSNKYDKLHLEPAPSTSASVFGDEQPIILHPCQLLIKLLSYGSFYYSSSFDLTRRMDERLSPLATSTPSESLAPTSSVLDTMNLDYVWNRGMLRQILQIREQELTPQSRLEFDRGEHLLVIIQGFFGLDNVVSKSGKWQLGIISRLGCNRAGTRFNARGINDDGHVSNFVETEFLMINAKYKTSFLQIRGSVPVFWEQTGVQVSHKVVLSRGSESAQPAAVKHFEELVRLYSAVQIVNLLAQSPTSPEYALTESYRTAVALLPRETADSVLYSTFDFHAVIKRDQYERLDSLLPQVQSSMKKFGYFVFDIDRETPVLRQTGVFRTNCLDCLDRTNVIQTYISRQMLDAHLSRFGIQLNFSDQDLWTRAFNGLWADNGDWLSRIYAGTGALKSSYTRNGKQTMLGYLDDAAKSVNRFYVSNFQDKGKQEAIDLLFSKGHTMNNLLLRNPVYELVEREMEARIHEYAKPFELSILLGTYNLHGKMPTSDMLSLWLNTDKAKTSDMIIIGVQELIELTPDRYISADTNLLRLQLEAELLAALNSRPFANYVVLRSLHLVALGIFVFIRHEMSRHIRKLETSVVKTGLGGMAANKGGIGISMNYHDTSLAFVTAHFAAGSNAIEERNRDYWTVTNGLIFRGRKLYDHDMIFWLGDFNYRVDLLNEEVRKCVKTNNLKRLIENDQLGQQIHRGLAFNGFKEGALTFDPTYKYDSWSTNYDTSEKARTPSWTDRILFKGKQIKLQEYSRGEIQISDHRPVLAVLVIQVNEIDFQARNAIQSSLLKKHFDGVCSIPAQNPSSRSAITSKKIPGVPQPSFRAERIPSVSAVATGTLIDVTQDPGPVVPLTQNPFITKDPLLWSSTSGPLPPPSSDDCRWWDSPPIPSSYATNVGDKKTMQVGVSLLD</sequence>
<keyword evidence="7" id="KW-1185">Reference proteome</keyword>
<evidence type="ECO:0000313" key="6">
    <source>
        <dbReference type="EMBL" id="KAH6598170.1"/>
    </source>
</evidence>
<comment type="similarity">
    <text evidence="2">In the central section; belongs to the inositol 1,4,5-trisphosphate 5-phosphatase family.</text>
</comment>
<protein>
    <recommendedName>
        <fullName evidence="3">phosphoinositide 5-phosphatase</fullName>
        <ecNumber evidence="3">3.1.3.36</ecNumber>
    </recommendedName>
</protein>
<evidence type="ECO:0000256" key="1">
    <source>
        <dbReference type="ARBA" id="ARBA00008943"/>
    </source>
</evidence>
<dbReference type="SUPFAM" id="SSF56219">
    <property type="entry name" value="DNase I-like"/>
    <property type="match status" value="1"/>
</dbReference>
<dbReference type="Pfam" id="PF02383">
    <property type="entry name" value="Syja_N"/>
    <property type="match status" value="1"/>
</dbReference>
<dbReference type="InterPro" id="IPR046985">
    <property type="entry name" value="IP5"/>
</dbReference>
<evidence type="ECO:0000313" key="7">
    <source>
        <dbReference type="Proteomes" id="UP001648503"/>
    </source>
</evidence>
<evidence type="ECO:0000256" key="3">
    <source>
        <dbReference type="ARBA" id="ARBA00013044"/>
    </source>
</evidence>
<proteinExistence type="inferred from homology"/>
<dbReference type="Proteomes" id="UP001648503">
    <property type="component" value="Unassembled WGS sequence"/>
</dbReference>
<gene>
    <name evidence="6" type="ORF">BASA50_004051</name>
</gene>
<dbReference type="SMART" id="SM00128">
    <property type="entry name" value="IPPc"/>
    <property type="match status" value="1"/>
</dbReference>
<accession>A0ABQ8FH44</accession>
<dbReference type="Pfam" id="PF22669">
    <property type="entry name" value="Exo_endo_phos2"/>
    <property type="match status" value="1"/>
</dbReference>
<dbReference type="InterPro" id="IPR002013">
    <property type="entry name" value="SAC_dom"/>
</dbReference>
<dbReference type="PANTHER" id="PTHR11200">
    <property type="entry name" value="INOSITOL 5-PHOSPHATASE"/>
    <property type="match status" value="1"/>
</dbReference>
<dbReference type="Gene3D" id="3.60.10.10">
    <property type="entry name" value="Endonuclease/exonuclease/phosphatase"/>
    <property type="match status" value="1"/>
</dbReference>
<name>A0ABQ8FH44_9FUNG</name>
<keyword evidence="4" id="KW-0378">Hydrolase</keyword>
<evidence type="ECO:0000256" key="2">
    <source>
        <dbReference type="ARBA" id="ARBA00009678"/>
    </source>
</evidence>
<reference evidence="6 7" key="1">
    <citation type="submission" date="2021-02" db="EMBL/GenBank/DDBJ databases">
        <title>Variation within the Batrachochytrium salamandrivorans European outbreak.</title>
        <authorList>
            <person name="Kelly M."/>
            <person name="Pasmans F."/>
            <person name="Shea T.P."/>
            <person name="Munoz J.F."/>
            <person name="Carranza S."/>
            <person name="Cuomo C.A."/>
            <person name="Martel A."/>
        </authorList>
    </citation>
    <scope>NUCLEOTIDE SEQUENCE [LARGE SCALE GENOMIC DNA]</scope>
    <source>
        <strain evidence="6 7">AMFP18/2</strain>
    </source>
</reference>
<dbReference type="InterPro" id="IPR000300">
    <property type="entry name" value="IPPc"/>
</dbReference>
<dbReference type="EC" id="3.1.3.36" evidence="3"/>
<dbReference type="PROSITE" id="PS50275">
    <property type="entry name" value="SAC"/>
    <property type="match status" value="1"/>
</dbReference>
<evidence type="ECO:0000259" key="5">
    <source>
        <dbReference type="PROSITE" id="PS50275"/>
    </source>
</evidence>
<dbReference type="EMBL" id="JAFCIX010000116">
    <property type="protein sequence ID" value="KAH6598170.1"/>
    <property type="molecule type" value="Genomic_DNA"/>
</dbReference>
<comment type="caution">
    <text evidence="6">The sequence shown here is derived from an EMBL/GenBank/DDBJ whole genome shotgun (WGS) entry which is preliminary data.</text>
</comment>
<feature type="domain" description="SAC" evidence="5">
    <location>
        <begin position="143"/>
        <end position="494"/>
    </location>
</feature>